<dbReference type="PANTHER" id="PTHR15952:SF11">
    <property type="entry name" value="EXPORTIN-T"/>
    <property type="match status" value="1"/>
</dbReference>
<dbReference type="InterPro" id="IPR016024">
    <property type="entry name" value="ARM-type_fold"/>
</dbReference>
<protein>
    <recommendedName>
        <fullName evidence="3 9">Exportin-T</fullName>
    </recommendedName>
    <alternativeName>
        <fullName evidence="9">Exportin(tRNA)</fullName>
    </alternativeName>
    <alternativeName>
        <fullName evidence="9">tRNA exportin</fullName>
    </alternativeName>
</protein>
<keyword evidence="6 9" id="KW-0820">tRNA-binding</keyword>
<evidence type="ECO:0000259" key="11">
    <source>
        <dbReference type="Pfam" id="PF19282"/>
    </source>
</evidence>
<evidence type="ECO:0000256" key="1">
    <source>
        <dbReference type="ARBA" id="ARBA00004496"/>
    </source>
</evidence>
<evidence type="ECO:0000313" key="12">
    <source>
        <dbReference type="EMBL" id="GMM46096.1"/>
    </source>
</evidence>
<evidence type="ECO:0000256" key="6">
    <source>
        <dbReference type="ARBA" id="ARBA00022555"/>
    </source>
</evidence>
<accession>A0AAV5R3K3</accession>
<keyword evidence="7 9" id="KW-0694">RNA-binding</keyword>
<evidence type="ECO:0000256" key="8">
    <source>
        <dbReference type="ARBA" id="ARBA00023242"/>
    </source>
</evidence>
<dbReference type="Pfam" id="PF08389">
    <property type="entry name" value="Xpo1"/>
    <property type="match status" value="1"/>
</dbReference>
<evidence type="ECO:0000256" key="4">
    <source>
        <dbReference type="ARBA" id="ARBA00022448"/>
    </source>
</evidence>
<dbReference type="AlphaFoldDB" id="A0AAV5R3K3"/>
<comment type="similarity">
    <text evidence="2 9">Belongs to the exportin family.</text>
</comment>
<evidence type="ECO:0000256" key="3">
    <source>
        <dbReference type="ARBA" id="ARBA00018928"/>
    </source>
</evidence>
<evidence type="ECO:0000313" key="13">
    <source>
        <dbReference type="Proteomes" id="UP001378960"/>
    </source>
</evidence>
<keyword evidence="5 9" id="KW-0963">Cytoplasm</keyword>
<dbReference type="GO" id="GO:0071528">
    <property type="term" value="P:tRNA re-export from nucleus"/>
    <property type="evidence" value="ECO:0007669"/>
    <property type="project" value="UniProtKB-UniRule"/>
</dbReference>
<dbReference type="GO" id="GO:0016363">
    <property type="term" value="C:nuclear matrix"/>
    <property type="evidence" value="ECO:0007669"/>
    <property type="project" value="TreeGrafter"/>
</dbReference>
<dbReference type="EMBL" id="BTGB01000003">
    <property type="protein sequence ID" value="GMM46096.1"/>
    <property type="molecule type" value="Genomic_DNA"/>
</dbReference>
<evidence type="ECO:0000256" key="5">
    <source>
        <dbReference type="ARBA" id="ARBA00022490"/>
    </source>
</evidence>
<dbReference type="InterPro" id="IPR045546">
    <property type="entry name" value="Exportin-T_C"/>
</dbReference>
<comment type="function">
    <text evidence="9">tRNA nucleus export receptor which facilitates tRNA translocation across the nuclear pore complex.</text>
</comment>
<dbReference type="GO" id="GO:0005737">
    <property type="term" value="C:cytoplasm"/>
    <property type="evidence" value="ECO:0007669"/>
    <property type="project" value="UniProtKB-SubCell"/>
</dbReference>
<dbReference type="InterPro" id="IPR040017">
    <property type="entry name" value="XPOT"/>
</dbReference>
<name>A0AAV5R3K3_PICKL</name>
<dbReference type="GO" id="GO:0005643">
    <property type="term" value="C:nuclear pore"/>
    <property type="evidence" value="ECO:0007669"/>
    <property type="project" value="TreeGrafter"/>
</dbReference>
<dbReference type="SUPFAM" id="SSF48371">
    <property type="entry name" value="ARM repeat"/>
    <property type="match status" value="1"/>
</dbReference>
<comment type="caution">
    <text evidence="12">The sequence shown here is derived from an EMBL/GenBank/DDBJ whole genome shotgun (WGS) entry which is preliminary data.</text>
</comment>
<gene>
    <name evidence="12" type="ORF">DAPK24_026710</name>
</gene>
<keyword evidence="4 9" id="KW-0813">Transport</keyword>
<feature type="domain" description="Exportin-T C-terminal" evidence="11">
    <location>
        <begin position="338"/>
        <end position="1014"/>
    </location>
</feature>
<dbReference type="Gene3D" id="1.25.10.10">
    <property type="entry name" value="Leucine-rich Repeat Variant"/>
    <property type="match status" value="1"/>
</dbReference>
<feature type="domain" description="Exportin-1/Importin-beta-like" evidence="10">
    <location>
        <begin position="99"/>
        <end position="251"/>
    </location>
</feature>
<sequence>MEAQIEQAVEIANNPSSESSLKDQALSFITQIKTSNDGWQPCLKLLQSDSTTINGKFFSLQVINERLPYLSDNEKIQIKDIVFNYLNNLISSNKIEQFFLRNALSKTLGLIFVHCTLTCYSTLLKDLLSLSYNSSNDSFNEIATDYYIRTVLVIHQEIGDQLITRNNESQEHNNLLKDSIRANDMIDLTTIWKKILINFTNPNNISNKQLSDEIINNTVVCIGSYVSWIEINLILDDQYMSFLYQFLSSNENGTSKRKVVTANTFNDILHKKMSPTKKLELINFLNLGSILVQMNINSNVLGFDVSMSLAKLVNQIGDELIIVLENSSKEELLNNEFKNLACSKILEIFPLIFEFLSNEFDDISIEVFSFISNFLLLLKKNITSEIDLSIINNDEILKNLSKNIILKLKFDEEDDGDDDETIEQFNDIRNKLSVFLDSIVLLNESLALEVLINCINEFLFSNISSSNELSSSISDWRTIELGLYVLTYYSDMLRNNVMNLPKTMINNSRPYFVFNEMLCKIINNSNQILISHPLIQLLFFELLSKHYTFFNNNNIQVENVNKEDILMKVLNIFISNFGVFSDNEKVKYRSWYLLYRFIKMTKPKINDYIIQELIKSLLPLLTLNFDITSNKNISKSTNSNSIESLYDLDLTLIEENGSFESQLYLFESVGILITLISDDNNKINIFENVLQPLFSNLENGITLVNNSQLTIKVLIQVHHSLISMGNILKGFENLRSETFNNNNFLNLLNQISQVIFITLESLINFNIIRECIQFCVVRLYILLNSNNNNNNSIKELLENILSKFISCIMINFDKLKSLEVVNFINFISQILHQSTNNPNSYSLLSSLLSPLLNKIFIKIENDKATVSDDFSKREVLDLEKAVLSIIIAVSNDHLNSIWLVNNENKEMLINIIKLTLNIAFEYQSNDLSIVKLSIIILNMLCQGIGSGIVLDQLDSFKNDNNKFEQVNEILINNCILLSIELSIKVPGSNKNLLKDAQFRNNVVLETCRLLKGIAHIGYEYPDANTLQKKKIENNSTNTASTAVLNTKNGLPQGFNETTCNMINEVLVSNVGFPAQLSTELVQTLVSSTDRQFMKHLLTLIENFQ</sequence>
<dbReference type="InterPro" id="IPR011989">
    <property type="entry name" value="ARM-like"/>
</dbReference>
<proteinExistence type="inferred from homology"/>
<reference evidence="12 13" key="1">
    <citation type="journal article" date="2023" name="Elife">
        <title>Identification of key yeast species and microbe-microbe interactions impacting larval growth of Drosophila in the wild.</title>
        <authorList>
            <person name="Mure A."/>
            <person name="Sugiura Y."/>
            <person name="Maeda R."/>
            <person name="Honda K."/>
            <person name="Sakurai N."/>
            <person name="Takahashi Y."/>
            <person name="Watada M."/>
            <person name="Katoh T."/>
            <person name="Gotoh A."/>
            <person name="Gotoh Y."/>
            <person name="Taniguchi I."/>
            <person name="Nakamura K."/>
            <person name="Hayashi T."/>
            <person name="Katayama T."/>
            <person name="Uemura T."/>
            <person name="Hattori Y."/>
        </authorList>
    </citation>
    <scope>NUCLEOTIDE SEQUENCE [LARGE SCALE GENOMIC DNA]</scope>
    <source>
        <strain evidence="12 13">PK-24</strain>
    </source>
</reference>
<evidence type="ECO:0000256" key="2">
    <source>
        <dbReference type="ARBA" id="ARBA00009466"/>
    </source>
</evidence>
<dbReference type="Proteomes" id="UP001378960">
    <property type="component" value="Unassembled WGS sequence"/>
</dbReference>
<keyword evidence="13" id="KW-1185">Reference proteome</keyword>
<evidence type="ECO:0000256" key="7">
    <source>
        <dbReference type="ARBA" id="ARBA00022884"/>
    </source>
</evidence>
<organism evidence="12 13">
    <name type="scientific">Pichia kluyveri</name>
    <name type="common">Yeast</name>
    <dbReference type="NCBI Taxonomy" id="36015"/>
    <lineage>
        <taxon>Eukaryota</taxon>
        <taxon>Fungi</taxon>
        <taxon>Dikarya</taxon>
        <taxon>Ascomycota</taxon>
        <taxon>Saccharomycotina</taxon>
        <taxon>Pichiomycetes</taxon>
        <taxon>Pichiales</taxon>
        <taxon>Pichiaceae</taxon>
        <taxon>Pichia</taxon>
    </lineage>
</organism>
<dbReference type="Pfam" id="PF19282">
    <property type="entry name" value="Exportin-T"/>
    <property type="match status" value="1"/>
</dbReference>
<dbReference type="GO" id="GO:0000049">
    <property type="term" value="F:tRNA binding"/>
    <property type="evidence" value="ECO:0007669"/>
    <property type="project" value="UniProtKB-UniRule"/>
</dbReference>
<evidence type="ECO:0000259" key="10">
    <source>
        <dbReference type="Pfam" id="PF08389"/>
    </source>
</evidence>
<comment type="subcellular location">
    <subcellularLocation>
        <location evidence="1 9">Cytoplasm</location>
    </subcellularLocation>
    <subcellularLocation>
        <location evidence="9">Nucleus</location>
    </subcellularLocation>
    <text evidence="9">Shuttles between the nucleus and the cytoplasm.</text>
</comment>
<dbReference type="PANTHER" id="PTHR15952">
    <property type="entry name" value="EXPORTIN-T/LOS1"/>
    <property type="match status" value="1"/>
</dbReference>
<dbReference type="InterPro" id="IPR013598">
    <property type="entry name" value="Exportin-1/Importin-b-like"/>
</dbReference>
<dbReference type="GO" id="GO:0031267">
    <property type="term" value="F:small GTPase binding"/>
    <property type="evidence" value="ECO:0007669"/>
    <property type="project" value="InterPro"/>
</dbReference>
<keyword evidence="8 9" id="KW-0539">Nucleus</keyword>
<evidence type="ECO:0000256" key="9">
    <source>
        <dbReference type="RuleBase" id="RU366037"/>
    </source>
</evidence>